<dbReference type="AlphaFoldDB" id="A0AAP0B3R0"/>
<accession>A0AAP0B3R0</accession>
<dbReference type="Proteomes" id="UP001418222">
    <property type="component" value="Unassembled WGS sequence"/>
</dbReference>
<evidence type="ECO:0000313" key="1">
    <source>
        <dbReference type="EMBL" id="KAK8926043.1"/>
    </source>
</evidence>
<dbReference type="EMBL" id="JBBWWQ010000016">
    <property type="protein sequence ID" value="KAK8926043.1"/>
    <property type="molecule type" value="Genomic_DNA"/>
</dbReference>
<reference evidence="1 2" key="1">
    <citation type="journal article" date="2022" name="Nat. Plants">
        <title>Genomes of leafy and leafless Platanthera orchids illuminate the evolution of mycoheterotrophy.</title>
        <authorList>
            <person name="Li M.H."/>
            <person name="Liu K.W."/>
            <person name="Li Z."/>
            <person name="Lu H.C."/>
            <person name="Ye Q.L."/>
            <person name="Zhang D."/>
            <person name="Wang J.Y."/>
            <person name="Li Y.F."/>
            <person name="Zhong Z.M."/>
            <person name="Liu X."/>
            <person name="Yu X."/>
            <person name="Liu D.K."/>
            <person name="Tu X.D."/>
            <person name="Liu B."/>
            <person name="Hao Y."/>
            <person name="Liao X.Y."/>
            <person name="Jiang Y.T."/>
            <person name="Sun W.H."/>
            <person name="Chen J."/>
            <person name="Chen Y.Q."/>
            <person name="Ai Y."/>
            <person name="Zhai J.W."/>
            <person name="Wu S.S."/>
            <person name="Zhou Z."/>
            <person name="Hsiao Y.Y."/>
            <person name="Wu W.L."/>
            <person name="Chen Y.Y."/>
            <person name="Lin Y.F."/>
            <person name="Hsu J.L."/>
            <person name="Li C.Y."/>
            <person name="Wang Z.W."/>
            <person name="Zhao X."/>
            <person name="Zhong W.Y."/>
            <person name="Ma X.K."/>
            <person name="Ma L."/>
            <person name="Huang J."/>
            <person name="Chen G.Z."/>
            <person name="Huang M.Z."/>
            <person name="Huang L."/>
            <person name="Peng D.H."/>
            <person name="Luo Y.B."/>
            <person name="Zou S.Q."/>
            <person name="Chen S.P."/>
            <person name="Lan S."/>
            <person name="Tsai W.C."/>
            <person name="Van de Peer Y."/>
            <person name="Liu Z.J."/>
        </authorList>
    </citation>
    <scope>NUCLEOTIDE SEQUENCE [LARGE SCALE GENOMIC DNA]</scope>
    <source>
        <strain evidence="1">Lor287</strain>
    </source>
</reference>
<keyword evidence="2" id="KW-1185">Reference proteome</keyword>
<protein>
    <recommendedName>
        <fullName evidence="3">Reverse transcriptase</fullName>
    </recommendedName>
</protein>
<name>A0AAP0B3R0_9ASPA</name>
<comment type="caution">
    <text evidence="1">The sequence shown here is derived from an EMBL/GenBank/DDBJ whole genome shotgun (WGS) entry which is preliminary data.</text>
</comment>
<sequence>MQVDDSIQWELAMKDEMVLLMFNKTWDLTELPKGKKALRNKWVYKLKKEHDGASATRQD</sequence>
<evidence type="ECO:0008006" key="3">
    <source>
        <dbReference type="Google" id="ProtNLM"/>
    </source>
</evidence>
<organism evidence="1 2">
    <name type="scientific">Platanthera zijinensis</name>
    <dbReference type="NCBI Taxonomy" id="2320716"/>
    <lineage>
        <taxon>Eukaryota</taxon>
        <taxon>Viridiplantae</taxon>
        <taxon>Streptophyta</taxon>
        <taxon>Embryophyta</taxon>
        <taxon>Tracheophyta</taxon>
        <taxon>Spermatophyta</taxon>
        <taxon>Magnoliopsida</taxon>
        <taxon>Liliopsida</taxon>
        <taxon>Asparagales</taxon>
        <taxon>Orchidaceae</taxon>
        <taxon>Orchidoideae</taxon>
        <taxon>Orchideae</taxon>
        <taxon>Orchidinae</taxon>
        <taxon>Platanthera</taxon>
    </lineage>
</organism>
<evidence type="ECO:0000313" key="2">
    <source>
        <dbReference type="Proteomes" id="UP001418222"/>
    </source>
</evidence>
<gene>
    <name evidence="1" type="ORF">KSP39_PZI018104</name>
</gene>
<proteinExistence type="predicted"/>